<keyword evidence="2" id="KW-0067">ATP-binding</keyword>
<dbReference type="Pfam" id="PF00069">
    <property type="entry name" value="Pkinase"/>
    <property type="match status" value="1"/>
</dbReference>
<evidence type="ECO:0000259" key="3">
    <source>
        <dbReference type="PROSITE" id="PS50011"/>
    </source>
</evidence>
<dbReference type="PROSITE" id="PS50011">
    <property type="entry name" value="PROTEIN_KINASE_DOM"/>
    <property type="match status" value="1"/>
</dbReference>
<reference evidence="4 5" key="1">
    <citation type="submission" date="2024-08" db="EMBL/GenBank/DDBJ databases">
        <title>Insights into the chromosomal genome structure of Flemingia macrophylla.</title>
        <authorList>
            <person name="Ding Y."/>
            <person name="Zhao Y."/>
            <person name="Bi W."/>
            <person name="Wu M."/>
            <person name="Zhao G."/>
            <person name="Gong Y."/>
            <person name="Li W."/>
            <person name="Zhang P."/>
        </authorList>
    </citation>
    <scope>NUCLEOTIDE SEQUENCE [LARGE SCALE GENOMIC DNA]</scope>
    <source>
        <strain evidence="4">DYQJB</strain>
        <tissue evidence="4">Leaf</tissue>
    </source>
</reference>
<organism evidence="4 5">
    <name type="scientific">Flemingia macrophylla</name>
    <dbReference type="NCBI Taxonomy" id="520843"/>
    <lineage>
        <taxon>Eukaryota</taxon>
        <taxon>Viridiplantae</taxon>
        <taxon>Streptophyta</taxon>
        <taxon>Embryophyta</taxon>
        <taxon>Tracheophyta</taxon>
        <taxon>Spermatophyta</taxon>
        <taxon>Magnoliopsida</taxon>
        <taxon>eudicotyledons</taxon>
        <taxon>Gunneridae</taxon>
        <taxon>Pentapetalae</taxon>
        <taxon>rosids</taxon>
        <taxon>fabids</taxon>
        <taxon>Fabales</taxon>
        <taxon>Fabaceae</taxon>
        <taxon>Papilionoideae</taxon>
        <taxon>50 kb inversion clade</taxon>
        <taxon>NPAAA clade</taxon>
        <taxon>indigoferoid/millettioid clade</taxon>
        <taxon>Phaseoleae</taxon>
        <taxon>Flemingia</taxon>
    </lineage>
</organism>
<gene>
    <name evidence="4" type="ORF">Fmac_005547</name>
</gene>
<dbReference type="SUPFAM" id="SSF56112">
    <property type="entry name" value="Protein kinase-like (PK-like)"/>
    <property type="match status" value="2"/>
</dbReference>
<comment type="caution">
    <text evidence="4">The sequence shown here is derived from an EMBL/GenBank/DDBJ whole genome shotgun (WGS) entry which is preliminary data.</text>
</comment>
<evidence type="ECO:0000313" key="5">
    <source>
        <dbReference type="Proteomes" id="UP001603857"/>
    </source>
</evidence>
<accession>A0ABD1N829</accession>
<evidence type="ECO:0000256" key="2">
    <source>
        <dbReference type="ARBA" id="ARBA00022840"/>
    </source>
</evidence>
<sequence>MTFDYHFLYVANYTSLGLRTRPMILERINALRKIELHYKVTRRFTIYFLPYKSGTPSIGEETDSECAGHLLVQLNLAQHIHPLQRHWPSPRPSSVTGMLYSRWERYILSLTKALAYCYEKHIIHKDIKPENLLLDHKRFSTGAVTHFLISSYFSGAFRDPSTPSLGGPTAAFPRPTTTSPGPSPIATLLSTSPSTLPREMATPPSSPALIRFQSFSCDAYSLFVVLAISIWYQAYYITTARELARMVGIRKAPILHHFSNRLLWCFATIRCFNQECLFLTKVEALIDDYSQLGGIAKSRTRLLGHSLDSESLPSRGRDFLDTHLAQRPYRVEGETSWKLT</sequence>
<proteinExistence type="predicted"/>
<feature type="domain" description="Protein kinase" evidence="3">
    <location>
        <begin position="1"/>
        <end position="340"/>
    </location>
</feature>
<dbReference type="InterPro" id="IPR011009">
    <property type="entry name" value="Kinase-like_dom_sf"/>
</dbReference>
<dbReference type="Gene3D" id="1.10.510.10">
    <property type="entry name" value="Transferase(Phosphotransferase) domain 1"/>
    <property type="match status" value="1"/>
</dbReference>
<dbReference type="EMBL" id="JBGMDY010000002">
    <property type="protein sequence ID" value="KAL2344262.1"/>
    <property type="molecule type" value="Genomic_DNA"/>
</dbReference>
<keyword evidence="5" id="KW-1185">Reference proteome</keyword>
<evidence type="ECO:0000313" key="4">
    <source>
        <dbReference type="EMBL" id="KAL2344262.1"/>
    </source>
</evidence>
<dbReference type="GO" id="GO:0005524">
    <property type="term" value="F:ATP binding"/>
    <property type="evidence" value="ECO:0007669"/>
    <property type="project" value="UniProtKB-KW"/>
</dbReference>
<dbReference type="PANTHER" id="PTHR24223">
    <property type="entry name" value="ATP-BINDING CASSETTE SUB-FAMILY C"/>
    <property type="match status" value="1"/>
</dbReference>
<evidence type="ECO:0000256" key="1">
    <source>
        <dbReference type="ARBA" id="ARBA00022741"/>
    </source>
</evidence>
<dbReference type="Proteomes" id="UP001603857">
    <property type="component" value="Unassembled WGS sequence"/>
</dbReference>
<protein>
    <recommendedName>
        <fullName evidence="3">Protein kinase domain-containing protein</fullName>
    </recommendedName>
</protein>
<dbReference type="PANTHER" id="PTHR24223:SF222">
    <property type="entry name" value="OS01G0902100 PROTEIN"/>
    <property type="match status" value="1"/>
</dbReference>
<dbReference type="PROSITE" id="PS00108">
    <property type="entry name" value="PROTEIN_KINASE_ST"/>
    <property type="match status" value="1"/>
</dbReference>
<dbReference type="InterPro" id="IPR050173">
    <property type="entry name" value="ABC_transporter_C-like"/>
</dbReference>
<keyword evidence="1" id="KW-0547">Nucleotide-binding</keyword>
<dbReference type="AlphaFoldDB" id="A0ABD1N829"/>
<dbReference type="InterPro" id="IPR000719">
    <property type="entry name" value="Prot_kinase_dom"/>
</dbReference>
<dbReference type="InterPro" id="IPR008271">
    <property type="entry name" value="Ser/Thr_kinase_AS"/>
</dbReference>
<name>A0ABD1N829_9FABA</name>